<accession>A0A9P1GKG7</accession>
<dbReference type="AlphaFoldDB" id="A0A9P1GKG7"/>
<comment type="caution">
    <text evidence="1">The sequence shown here is derived from an EMBL/GenBank/DDBJ whole genome shotgun (WGS) entry which is preliminary data.</text>
</comment>
<keyword evidence="3" id="KW-1185">Reference proteome</keyword>
<dbReference type="EMBL" id="CAMXCT010006624">
    <property type="protein sequence ID" value="CAI4017246.1"/>
    <property type="molecule type" value="Genomic_DNA"/>
</dbReference>
<gene>
    <name evidence="1" type="ORF">C1SCF055_LOCUS41904</name>
</gene>
<evidence type="ECO:0000313" key="1">
    <source>
        <dbReference type="EMBL" id="CAI4017246.1"/>
    </source>
</evidence>
<evidence type="ECO:0000313" key="2">
    <source>
        <dbReference type="EMBL" id="CAL1170621.1"/>
    </source>
</evidence>
<proteinExistence type="predicted"/>
<evidence type="ECO:0000313" key="3">
    <source>
        <dbReference type="Proteomes" id="UP001152797"/>
    </source>
</evidence>
<dbReference type="Proteomes" id="UP001152797">
    <property type="component" value="Unassembled WGS sequence"/>
</dbReference>
<reference evidence="2" key="2">
    <citation type="submission" date="2024-04" db="EMBL/GenBank/DDBJ databases">
        <authorList>
            <person name="Chen Y."/>
            <person name="Shah S."/>
            <person name="Dougan E. K."/>
            <person name="Thang M."/>
            <person name="Chan C."/>
        </authorList>
    </citation>
    <scope>NUCLEOTIDE SEQUENCE [LARGE SCALE GENOMIC DNA]</scope>
</reference>
<protein>
    <submittedName>
        <fullName evidence="1">Uncharacterized protein</fullName>
    </submittedName>
</protein>
<reference evidence="1" key="1">
    <citation type="submission" date="2022-10" db="EMBL/GenBank/DDBJ databases">
        <authorList>
            <person name="Chen Y."/>
            <person name="Dougan E. K."/>
            <person name="Chan C."/>
            <person name="Rhodes N."/>
            <person name="Thang M."/>
        </authorList>
    </citation>
    <scope>NUCLEOTIDE SEQUENCE</scope>
</reference>
<name>A0A9P1GKG7_9DINO</name>
<dbReference type="EMBL" id="CAMXCT030006624">
    <property type="protein sequence ID" value="CAL4804558.1"/>
    <property type="molecule type" value="Genomic_DNA"/>
</dbReference>
<dbReference type="EMBL" id="CAMXCT020006624">
    <property type="protein sequence ID" value="CAL1170621.1"/>
    <property type="molecule type" value="Genomic_DNA"/>
</dbReference>
<organism evidence="1">
    <name type="scientific">Cladocopium goreaui</name>
    <dbReference type="NCBI Taxonomy" id="2562237"/>
    <lineage>
        <taxon>Eukaryota</taxon>
        <taxon>Sar</taxon>
        <taxon>Alveolata</taxon>
        <taxon>Dinophyceae</taxon>
        <taxon>Suessiales</taxon>
        <taxon>Symbiodiniaceae</taxon>
        <taxon>Cladocopium</taxon>
    </lineage>
</organism>
<feature type="non-terminal residue" evidence="1">
    <location>
        <position position="1"/>
    </location>
</feature>
<sequence length="253" mass="28767">ASGVLVARRAVSAEKRTRKQQMEFYSAVDQLLLEVRFKKISYDASWTEKSAVLCRSSAKSLLQHAKINSEDSDPQTLRCLEVLAHVSQDADTLCAVAATLASFNGRAFSPLFLKLVTEAKEDLKAFLMDIWGPHAMSLGTIAVERTWWLDHVRNMNRTARWATEAWRQHRAVVAWKHDVASVLRKAEEPLRKGRAGRNFIEAVEQTLVTLQDDRRSPWRLGCLSEKEERTNLARRPESGEFAWAAAFKLMPME</sequence>
<feature type="non-terminal residue" evidence="1">
    <location>
        <position position="253"/>
    </location>
</feature>